<dbReference type="Pfam" id="PF23023">
    <property type="entry name" value="Anti-Pycsar_Apyc1"/>
    <property type="match status" value="1"/>
</dbReference>
<dbReference type="InterPro" id="IPR036866">
    <property type="entry name" value="RibonucZ/Hydroxyglut_hydro"/>
</dbReference>
<sequence>MPNPAEKGGSMNSLFPVITEFRLMPGSVLYSTALGGILIGCPPEVLKALLAQHYPMPNTVVLPGTLLRGSSSQVCLEFPFYHFLFIQQGLAQGKKFKVLGETSLLSKLEEMLRVTLTGPSLEEALGSEKRLGLPAFLDQTKVSAWAKETERLALKGKDGHTLKVRELVDFIPLNVGDDREVFPAVDDQPAVWVKRLGPDSFSCRSNGNEHSCDLVSEDPQLPVYELTPVLVTAKEKKSLSAFNLRLLGTSEGFDPLRPANGLLLRLQGKWFLWDCPSYLRLHLQAVGLHLDDIEGIFVSHVHEDHLEVAETLTAGRRLKIYTSPEIFESMLVKVMALLNCGYKEALSHYEFVPLYADQPFDLFGATLEVFYSVHSIPALGLRLEVPQKKGQPKRLFVSGDQLSNSGVEKLVEAGVMDKVRKAQVDGRFLGHTYDAVFVDVGGGLIHGDPKDFFQRTDPVYYMHTGKTLNDLPKGHQSVHPGQRVVIVPE</sequence>
<evidence type="ECO:0000313" key="3">
    <source>
        <dbReference type="Proteomes" id="UP000177583"/>
    </source>
</evidence>
<proteinExistence type="predicted"/>
<dbReference type="InterPro" id="IPR001279">
    <property type="entry name" value="Metallo-B-lactamas"/>
</dbReference>
<dbReference type="AlphaFoldDB" id="A0A1F6GNL2"/>
<organism evidence="2 3">
    <name type="scientific">Candidatus Lambdaproteobacteria bacterium RIFOXYD2_FULL_56_26</name>
    <dbReference type="NCBI Taxonomy" id="1817773"/>
    <lineage>
        <taxon>Bacteria</taxon>
        <taxon>Pseudomonadati</taxon>
        <taxon>Pseudomonadota</taxon>
        <taxon>Candidatus Lambdaproteobacteria</taxon>
    </lineage>
</organism>
<gene>
    <name evidence="2" type="ORF">A2557_06210</name>
</gene>
<evidence type="ECO:0000259" key="1">
    <source>
        <dbReference type="SMART" id="SM00849"/>
    </source>
</evidence>
<evidence type="ECO:0000313" key="2">
    <source>
        <dbReference type="EMBL" id="OGG99731.1"/>
    </source>
</evidence>
<protein>
    <recommendedName>
        <fullName evidence="1">Metallo-beta-lactamase domain-containing protein</fullName>
    </recommendedName>
</protein>
<feature type="domain" description="Metallo-beta-lactamase" evidence="1">
    <location>
        <begin position="258"/>
        <end position="444"/>
    </location>
</feature>
<dbReference type="Proteomes" id="UP000177583">
    <property type="component" value="Unassembled WGS sequence"/>
</dbReference>
<name>A0A1F6GNL2_9PROT</name>
<reference evidence="2 3" key="1">
    <citation type="journal article" date="2016" name="Nat. Commun.">
        <title>Thousands of microbial genomes shed light on interconnected biogeochemical processes in an aquifer system.</title>
        <authorList>
            <person name="Anantharaman K."/>
            <person name="Brown C.T."/>
            <person name="Hug L.A."/>
            <person name="Sharon I."/>
            <person name="Castelle C.J."/>
            <person name="Probst A.J."/>
            <person name="Thomas B.C."/>
            <person name="Singh A."/>
            <person name="Wilkins M.J."/>
            <person name="Karaoz U."/>
            <person name="Brodie E.L."/>
            <person name="Williams K.H."/>
            <person name="Hubbard S.S."/>
            <person name="Banfield J.F."/>
        </authorList>
    </citation>
    <scope>NUCLEOTIDE SEQUENCE [LARGE SCALE GENOMIC DNA]</scope>
</reference>
<dbReference type="Gene3D" id="3.60.15.10">
    <property type="entry name" value="Ribonuclease Z/Hydroxyacylglutathione hydrolase-like"/>
    <property type="match status" value="1"/>
</dbReference>
<dbReference type="SUPFAM" id="SSF56281">
    <property type="entry name" value="Metallo-hydrolase/oxidoreductase"/>
    <property type="match status" value="1"/>
</dbReference>
<dbReference type="EMBL" id="MFNF01000055">
    <property type="protein sequence ID" value="OGG99731.1"/>
    <property type="molecule type" value="Genomic_DNA"/>
</dbReference>
<comment type="caution">
    <text evidence="2">The sequence shown here is derived from an EMBL/GenBank/DDBJ whole genome shotgun (WGS) entry which is preliminary data.</text>
</comment>
<accession>A0A1F6GNL2</accession>
<dbReference type="SMART" id="SM00849">
    <property type="entry name" value="Lactamase_B"/>
    <property type="match status" value="1"/>
</dbReference>